<dbReference type="AlphaFoldDB" id="A0AAV1DK82"/>
<dbReference type="PANTHER" id="PTHR31307:SF3">
    <property type="entry name" value="HOMEODOMAIN-LIKE SUPERFAMILY PROTEIN"/>
    <property type="match status" value="1"/>
</dbReference>
<sequence length="398" mass="44316">MGRIQSVNLVHYSPLFDQPPPPPPPPIHHSPSLPGLKKPPPKTKNPKKNNLIFSQIMDDQENNPSSSSPPPPAASNPSQPKSQPEPQPSASASSNPSSPEDTTTKPNIEIVPISTPEANPNPIATRAPKSPSSKKNAPLPWTHQETISLIQTYQEKWYSLKKGQLKANQWEDVAAAVAARCGYDSPSKTSTQCRHKIEKLRKRYRAERLKPYPNSWQYYELMDHMERGPMPITATRSAPPVKYQNQKNAGASGFLNNYRENNSDEGGANYGGFEAKKNKSKSINNIVRGSGVDMGNRNLNKIGMSRNFGFGEELEAEVEEKGKGVLVKALAAEVRGFAERFLKMENDKIELMRKTEKTRMEMEKNRMDMILEAQRKVVDTIGKAFGAHKKPKRTAPES</sequence>
<evidence type="ECO:0000313" key="3">
    <source>
        <dbReference type="EMBL" id="CAI9107430.1"/>
    </source>
</evidence>
<evidence type="ECO:0000313" key="4">
    <source>
        <dbReference type="Proteomes" id="UP001161247"/>
    </source>
</evidence>
<dbReference type="EMBL" id="OX459122">
    <property type="protein sequence ID" value="CAI9107430.1"/>
    <property type="molecule type" value="Genomic_DNA"/>
</dbReference>
<dbReference type="Gene3D" id="1.10.10.60">
    <property type="entry name" value="Homeodomain-like"/>
    <property type="match status" value="1"/>
</dbReference>
<dbReference type="PANTHER" id="PTHR31307">
    <property type="entry name" value="TRIHELIX TRANSCRIPTION FACTOR ASIL2"/>
    <property type="match status" value="1"/>
</dbReference>
<keyword evidence="4" id="KW-1185">Reference proteome</keyword>
<proteinExistence type="predicted"/>
<feature type="region of interest" description="Disordered" evidence="1">
    <location>
        <begin position="1"/>
        <end position="139"/>
    </location>
</feature>
<accession>A0AAV1DK82</accession>
<feature type="compositionally biased region" description="Low complexity" evidence="1">
    <location>
        <begin position="75"/>
        <end position="100"/>
    </location>
</feature>
<dbReference type="FunFam" id="1.10.10.60:FF:000152">
    <property type="entry name" value="Trihelix transcription factor ASIL2"/>
    <property type="match status" value="1"/>
</dbReference>
<evidence type="ECO:0000256" key="1">
    <source>
        <dbReference type="SAM" id="MobiDB-lite"/>
    </source>
</evidence>
<organism evidence="3 4">
    <name type="scientific">Oldenlandia corymbosa var. corymbosa</name>
    <dbReference type="NCBI Taxonomy" id="529605"/>
    <lineage>
        <taxon>Eukaryota</taxon>
        <taxon>Viridiplantae</taxon>
        <taxon>Streptophyta</taxon>
        <taxon>Embryophyta</taxon>
        <taxon>Tracheophyta</taxon>
        <taxon>Spermatophyta</taxon>
        <taxon>Magnoliopsida</taxon>
        <taxon>eudicotyledons</taxon>
        <taxon>Gunneridae</taxon>
        <taxon>Pentapetalae</taxon>
        <taxon>asterids</taxon>
        <taxon>lamiids</taxon>
        <taxon>Gentianales</taxon>
        <taxon>Rubiaceae</taxon>
        <taxon>Rubioideae</taxon>
        <taxon>Spermacoceae</taxon>
        <taxon>Hedyotis-Oldenlandia complex</taxon>
        <taxon>Oldenlandia</taxon>
    </lineage>
</organism>
<feature type="compositionally biased region" description="Pro residues" evidence="1">
    <location>
        <begin position="17"/>
        <end position="28"/>
    </location>
</feature>
<dbReference type="InterPro" id="IPR044823">
    <property type="entry name" value="ASIL1/2-like"/>
</dbReference>
<dbReference type="Pfam" id="PF13837">
    <property type="entry name" value="Myb_DNA-bind_4"/>
    <property type="match status" value="1"/>
</dbReference>
<evidence type="ECO:0000259" key="2">
    <source>
        <dbReference type="PROSITE" id="PS50090"/>
    </source>
</evidence>
<feature type="domain" description="Myb-like" evidence="2">
    <location>
        <begin position="140"/>
        <end position="201"/>
    </location>
</feature>
<name>A0AAV1DK82_OLDCO</name>
<dbReference type="InterPro" id="IPR001005">
    <property type="entry name" value="SANT/Myb"/>
</dbReference>
<dbReference type="PROSITE" id="PS50090">
    <property type="entry name" value="MYB_LIKE"/>
    <property type="match status" value="1"/>
</dbReference>
<protein>
    <submittedName>
        <fullName evidence="3">OLC1v1006780C1</fullName>
    </submittedName>
</protein>
<gene>
    <name evidence="3" type="ORF">OLC1_LOCUS15747</name>
</gene>
<dbReference type="InterPro" id="IPR044822">
    <property type="entry name" value="Myb_DNA-bind_4"/>
</dbReference>
<dbReference type="Proteomes" id="UP001161247">
    <property type="component" value="Chromosome 5"/>
</dbReference>
<dbReference type="SMART" id="SM00595">
    <property type="entry name" value="MADF"/>
    <property type="match status" value="1"/>
</dbReference>
<reference evidence="3" key="1">
    <citation type="submission" date="2023-03" db="EMBL/GenBank/DDBJ databases">
        <authorList>
            <person name="Julca I."/>
        </authorList>
    </citation>
    <scope>NUCLEOTIDE SEQUENCE</scope>
</reference>